<keyword evidence="8" id="KW-1185">Reference proteome</keyword>
<evidence type="ECO:0000313" key="7">
    <source>
        <dbReference type="EMBL" id="GMH48700.1"/>
    </source>
</evidence>
<dbReference type="Gene3D" id="1.10.238.10">
    <property type="entry name" value="EF-hand"/>
    <property type="match status" value="1"/>
</dbReference>
<feature type="domain" description="EF-hand" evidence="6">
    <location>
        <begin position="129"/>
        <end position="164"/>
    </location>
</feature>
<dbReference type="PANTHER" id="PTHR45942">
    <property type="entry name" value="PROTEIN PHOSPATASE 3 REGULATORY SUBUNIT B ALPHA ISOFORM TYPE 1"/>
    <property type="match status" value="1"/>
</dbReference>
<evidence type="ECO:0000256" key="4">
    <source>
        <dbReference type="SAM" id="Coils"/>
    </source>
</evidence>
<evidence type="ECO:0000259" key="6">
    <source>
        <dbReference type="PROSITE" id="PS50222"/>
    </source>
</evidence>
<dbReference type="PROSITE" id="PS50222">
    <property type="entry name" value="EF_HAND_2"/>
    <property type="match status" value="2"/>
</dbReference>
<dbReference type="InterPro" id="IPR002048">
    <property type="entry name" value="EF_hand_dom"/>
</dbReference>
<evidence type="ECO:0000256" key="1">
    <source>
        <dbReference type="ARBA" id="ARBA00022723"/>
    </source>
</evidence>
<organism evidence="7 8">
    <name type="scientific">Triparma retinervis</name>
    <dbReference type="NCBI Taxonomy" id="2557542"/>
    <lineage>
        <taxon>Eukaryota</taxon>
        <taxon>Sar</taxon>
        <taxon>Stramenopiles</taxon>
        <taxon>Ochrophyta</taxon>
        <taxon>Bolidophyceae</taxon>
        <taxon>Parmales</taxon>
        <taxon>Triparmaceae</taxon>
        <taxon>Triparma</taxon>
    </lineage>
</organism>
<dbReference type="GO" id="GO:0005509">
    <property type="term" value="F:calcium ion binding"/>
    <property type="evidence" value="ECO:0007669"/>
    <property type="project" value="InterPro"/>
</dbReference>
<name>A0A9W6ZEL5_9STRA</name>
<dbReference type="Pfam" id="PF13499">
    <property type="entry name" value="EF-hand_7"/>
    <property type="match status" value="1"/>
</dbReference>
<dbReference type="OrthoDB" id="191686at2759"/>
<dbReference type="PROSITE" id="PS00018">
    <property type="entry name" value="EF_HAND_1"/>
    <property type="match status" value="1"/>
</dbReference>
<dbReference type="SMART" id="SM00054">
    <property type="entry name" value="EFh"/>
    <property type="match status" value="2"/>
</dbReference>
<evidence type="ECO:0000256" key="2">
    <source>
        <dbReference type="ARBA" id="ARBA00022737"/>
    </source>
</evidence>
<proteinExistence type="predicted"/>
<protein>
    <recommendedName>
        <fullName evidence="6">EF-hand domain-containing protein</fullName>
    </recommendedName>
</protein>
<feature type="region of interest" description="Disordered" evidence="5">
    <location>
        <begin position="264"/>
        <end position="310"/>
    </location>
</feature>
<feature type="compositionally biased region" description="Polar residues" evidence="5">
    <location>
        <begin position="294"/>
        <end position="310"/>
    </location>
</feature>
<evidence type="ECO:0000313" key="8">
    <source>
        <dbReference type="Proteomes" id="UP001165082"/>
    </source>
</evidence>
<dbReference type="SUPFAM" id="SSF47473">
    <property type="entry name" value="EF-hand"/>
    <property type="match status" value="1"/>
</dbReference>
<dbReference type="EMBL" id="BRXZ01000612">
    <property type="protein sequence ID" value="GMH48700.1"/>
    <property type="molecule type" value="Genomic_DNA"/>
</dbReference>
<evidence type="ECO:0000256" key="5">
    <source>
        <dbReference type="SAM" id="MobiDB-lite"/>
    </source>
</evidence>
<feature type="domain" description="EF-hand" evidence="6">
    <location>
        <begin position="93"/>
        <end position="128"/>
    </location>
</feature>
<feature type="coiled-coil region" evidence="4">
    <location>
        <begin position="193"/>
        <end position="220"/>
    </location>
</feature>
<evidence type="ECO:0000256" key="3">
    <source>
        <dbReference type="ARBA" id="ARBA00022837"/>
    </source>
</evidence>
<dbReference type="InterPro" id="IPR011992">
    <property type="entry name" value="EF-hand-dom_pair"/>
</dbReference>
<keyword evidence="1" id="KW-0479">Metal-binding</keyword>
<reference evidence="7" key="1">
    <citation type="submission" date="2022-07" db="EMBL/GenBank/DDBJ databases">
        <title>Genome analysis of Parmales, a sister group of diatoms, reveals the evolutionary specialization of diatoms from phago-mixotrophs to photoautotrophs.</title>
        <authorList>
            <person name="Ban H."/>
            <person name="Sato S."/>
            <person name="Yoshikawa S."/>
            <person name="Kazumasa Y."/>
            <person name="Nakamura Y."/>
            <person name="Ichinomiya M."/>
            <person name="Saitoh K."/>
            <person name="Sato N."/>
            <person name="Blanc-Mathieu R."/>
            <person name="Endo H."/>
            <person name="Kuwata A."/>
            <person name="Ogata H."/>
        </authorList>
    </citation>
    <scope>NUCLEOTIDE SEQUENCE</scope>
</reference>
<keyword evidence="4" id="KW-0175">Coiled coil</keyword>
<dbReference type="AlphaFoldDB" id="A0A9W6ZEL5"/>
<dbReference type="InterPro" id="IPR018247">
    <property type="entry name" value="EF_Hand_1_Ca_BS"/>
</dbReference>
<gene>
    <name evidence="7" type="ORF">TrRE_jg12712</name>
</gene>
<accession>A0A9W6ZEL5</accession>
<feature type="compositionally biased region" description="Basic and acidic residues" evidence="5">
    <location>
        <begin position="269"/>
        <end position="292"/>
    </location>
</feature>
<sequence>MGNKPPVSDERIQRVQERMKLTNSDISGFWNVFRKWDKDREGVISLEVFFRDICKEERNLFGDAIFELIDSEDTACIEFGEFVQAVCTFAMFQTKDVLRFSFFIFDKDKNGYIDKDELELFVRTLHTGGMQGNVMQALHTIDFNGDGKFDFLEFNALHERFPTVLYPAFRLQSQMCYNIMGTTWWNKKKVEIQNIFEETMRKLEKERRLEQRRQDKVRNQGIRAEMGFVAYYSYHRKDLMKKRDYLERMNPRVEVIIDKDNVLQTKTPDPIKKPGDEQFLRDEEEKEEEARNATKGSTNSSKNRFQAPKQ</sequence>
<dbReference type="CDD" id="cd00051">
    <property type="entry name" value="EFh"/>
    <property type="match status" value="1"/>
</dbReference>
<keyword evidence="3" id="KW-0106">Calcium</keyword>
<keyword evidence="2" id="KW-0677">Repeat</keyword>
<dbReference type="Proteomes" id="UP001165082">
    <property type="component" value="Unassembled WGS sequence"/>
</dbReference>
<comment type="caution">
    <text evidence="7">The sequence shown here is derived from an EMBL/GenBank/DDBJ whole genome shotgun (WGS) entry which is preliminary data.</text>
</comment>